<evidence type="ECO:0000256" key="2">
    <source>
        <dbReference type="ARBA" id="ARBA00010918"/>
    </source>
</evidence>
<keyword evidence="5" id="KW-0479">Metal-binding</keyword>
<evidence type="ECO:0000256" key="11">
    <source>
        <dbReference type="ARBA" id="ARBA00023180"/>
    </source>
</evidence>
<keyword evidence="9" id="KW-0482">Metalloprotease</keyword>
<evidence type="ECO:0000256" key="9">
    <source>
        <dbReference type="ARBA" id="ARBA00023049"/>
    </source>
</evidence>
<evidence type="ECO:0000256" key="6">
    <source>
        <dbReference type="ARBA" id="ARBA00022729"/>
    </source>
</evidence>
<gene>
    <name evidence="13" type="ORF">GDO86_010817</name>
</gene>
<organism evidence="13 14">
    <name type="scientific">Hymenochirus boettgeri</name>
    <name type="common">Congo dwarf clawed frog</name>
    <dbReference type="NCBI Taxonomy" id="247094"/>
    <lineage>
        <taxon>Eukaryota</taxon>
        <taxon>Metazoa</taxon>
        <taxon>Chordata</taxon>
        <taxon>Craniata</taxon>
        <taxon>Vertebrata</taxon>
        <taxon>Euteleostomi</taxon>
        <taxon>Amphibia</taxon>
        <taxon>Batrachia</taxon>
        <taxon>Anura</taxon>
        <taxon>Pipoidea</taxon>
        <taxon>Pipidae</taxon>
        <taxon>Pipinae</taxon>
        <taxon>Hymenochirus</taxon>
    </lineage>
</organism>
<dbReference type="GO" id="GO:0006508">
    <property type="term" value="P:proteolysis"/>
    <property type="evidence" value="ECO:0007669"/>
    <property type="project" value="UniProtKB-KW"/>
</dbReference>
<comment type="caution">
    <text evidence="13">The sequence shown here is derived from an EMBL/GenBank/DDBJ whole genome shotgun (WGS) entry which is preliminary data.</text>
</comment>
<keyword evidence="14" id="KW-1185">Reference proteome</keyword>
<evidence type="ECO:0000256" key="12">
    <source>
        <dbReference type="SAM" id="SignalP"/>
    </source>
</evidence>
<keyword evidence="4" id="KW-0645">Protease</keyword>
<dbReference type="OrthoDB" id="10013407at2759"/>
<keyword evidence="7" id="KW-0378">Hydrolase</keyword>
<evidence type="ECO:0000313" key="14">
    <source>
        <dbReference type="Proteomes" id="UP000812440"/>
    </source>
</evidence>
<evidence type="ECO:0000256" key="3">
    <source>
        <dbReference type="ARBA" id="ARBA00022525"/>
    </source>
</evidence>
<evidence type="ECO:0000256" key="7">
    <source>
        <dbReference type="ARBA" id="ARBA00022801"/>
    </source>
</evidence>
<sequence>MKFLLLTLMSYYGLQPSFGFHRPKLPSQRTFETIKNEISGYKDIAKSIINLAVHGKAQNRSYERLALFVDSNGNRVSGSTNLENAIKYMYKELQKDGLDRVALEPVKVPHWVRGEETAMMIEPRKQNIAILGLGGSIGTPAEGISAEIILVSSFAELHNRSKEAKGKIVVYNEPFISYGETVRYRGSGAVEAAKVGAVASLIRSVTPFSIYREVCVPKDGPDGLWTGEEQGGVGAQQYYDLHKSDMGTFMPLGIQFRGNSEAQAIMAEVMKLLEPINVTKLYDNAEGTDKSTIVSFYCYLSAASSCPVFEVNAIKMEAQDRVLDDPVQSYWFLIGANMLLTENILLLNTS</sequence>
<dbReference type="AlphaFoldDB" id="A0A8T2JGR9"/>
<evidence type="ECO:0000313" key="13">
    <source>
        <dbReference type="EMBL" id="KAG8441781.1"/>
    </source>
</evidence>
<dbReference type="GO" id="GO:0043171">
    <property type="term" value="P:peptide catabolic process"/>
    <property type="evidence" value="ECO:0007669"/>
    <property type="project" value="TreeGrafter"/>
</dbReference>
<dbReference type="GO" id="GO:0070573">
    <property type="term" value="F:metallodipeptidase activity"/>
    <property type="evidence" value="ECO:0007669"/>
    <property type="project" value="InterPro"/>
</dbReference>
<proteinExistence type="inferred from homology"/>
<evidence type="ECO:0000256" key="1">
    <source>
        <dbReference type="ARBA" id="ARBA00004613"/>
    </source>
</evidence>
<accession>A0A8T2JGR9</accession>
<dbReference type="GO" id="GO:0005615">
    <property type="term" value="C:extracellular space"/>
    <property type="evidence" value="ECO:0007669"/>
    <property type="project" value="TreeGrafter"/>
</dbReference>
<dbReference type="GO" id="GO:0046872">
    <property type="term" value="F:metal ion binding"/>
    <property type="evidence" value="ECO:0007669"/>
    <property type="project" value="UniProtKB-KW"/>
</dbReference>
<evidence type="ECO:0000256" key="10">
    <source>
        <dbReference type="ARBA" id="ARBA00023145"/>
    </source>
</evidence>
<evidence type="ECO:0000256" key="8">
    <source>
        <dbReference type="ARBA" id="ARBA00022833"/>
    </source>
</evidence>
<name>A0A8T2JGR9_9PIPI</name>
<dbReference type="InterPro" id="IPR039866">
    <property type="entry name" value="CPQ"/>
</dbReference>
<feature type="chain" id="PRO_5035715430" description="Carboxypeptidase Q" evidence="12">
    <location>
        <begin position="20"/>
        <end position="350"/>
    </location>
</feature>
<dbReference type="Gene3D" id="3.50.30.30">
    <property type="match status" value="1"/>
</dbReference>
<evidence type="ECO:0008006" key="15">
    <source>
        <dbReference type="Google" id="ProtNLM"/>
    </source>
</evidence>
<keyword evidence="11" id="KW-0325">Glycoprotein</keyword>
<feature type="signal peptide" evidence="12">
    <location>
        <begin position="1"/>
        <end position="19"/>
    </location>
</feature>
<keyword evidence="3" id="KW-0964">Secreted</keyword>
<comment type="similarity">
    <text evidence="2">Belongs to the peptidase M28 family.</text>
</comment>
<protein>
    <recommendedName>
        <fullName evidence="15">Carboxypeptidase Q</fullName>
    </recommendedName>
</protein>
<keyword evidence="10" id="KW-0865">Zymogen</keyword>
<evidence type="ECO:0000256" key="5">
    <source>
        <dbReference type="ARBA" id="ARBA00022723"/>
    </source>
</evidence>
<dbReference type="PANTHER" id="PTHR12053">
    <property type="entry name" value="PROTEASE FAMILY M28 PLASMA GLUTAMATE CARBOXYPEPTIDASE-RELATED"/>
    <property type="match status" value="1"/>
</dbReference>
<evidence type="ECO:0000256" key="4">
    <source>
        <dbReference type="ARBA" id="ARBA00022670"/>
    </source>
</evidence>
<reference evidence="13" key="1">
    <citation type="thesis" date="2020" institute="ProQuest LLC" country="789 East Eisenhower Parkway, Ann Arbor, MI, USA">
        <title>Comparative Genomics and Chromosome Evolution.</title>
        <authorList>
            <person name="Mudd A.B."/>
        </authorList>
    </citation>
    <scope>NUCLEOTIDE SEQUENCE</scope>
    <source>
        <strain evidence="13">Female2</strain>
        <tissue evidence="13">Blood</tissue>
    </source>
</reference>
<keyword evidence="8" id="KW-0862">Zinc</keyword>
<dbReference type="PANTHER" id="PTHR12053:SF3">
    <property type="entry name" value="CARBOXYPEPTIDASE Q"/>
    <property type="match status" value="1"/>
</dbReference>
<dbReference type="EMBL" id="JAACNH010000005">
    <property type="protein sequence ID" value="KAG8441781.1"/>
    <property type="molecule type" value="Genomic_DNA"/>
</dbReference>
<dbReference type="Proteomes" id="UP000812440">
    <property type="component" value="Chromosome 6"/>
</dbReference>
<keyword evidence="6 12" id="KW-0732">Signal</keyword>
<comment type="subcellular location">
    <subcellularLocation>
        <location evidence="1">Secreted</location>
    </subcellularLocation>
</comment>